<dbReference type="Proteomes" id="UP001262032">
    <property type="component" value="Unassembled WGS sequence"/>
</dbReference>
<organism evidence="9 10">
    <name type="scientific">Pseudarthrobacter oxydans</name>
    <name type="common">Arthrobacter oxydans</name>
    <dbReference type="NCBI Taxonomy" id="1671"/>
    <lineage>
        <taxon>Bacteria</taxon>
        <taxon>Bacillati</taxon>
        <taxon>Actinomycetota</taxon>
        <taxon>Actinomycetes</taxon>
        <taxon>Micrococcales</taxon>
        <taxon>Micrococcaceae</taxon>
        <taxon>Pseudarthrobacter</taxon>
    </lineage>
</organism>
<reference evidence="9" key="1">
    <citation type="submission" date="2023-07" db="EMBL/GenBank/DDBJ databases">
        <title>Sorghum-associated microbial communities from plants grown in Nebraska, USA.</title>
        <authorList>
            <person name="Schachtman D."/>
        </authorList>
    </citation>
    <scope>NUCLEOTIDE SEQUENCE</scope>
    <source>
        <strain evidence="9">BE261</strain>
    </source>
</reference>
<evidence type="ECO:0000256" key="8">
    <source>
        <dbReference type="SAM" id="Phobius"/>
    </source>
</evidence>
<protein>
    <submittedName>
        <fullName evidence="9">Permease</fullName>
    </submittedName>
</protein>
<feature type="transmembrane region" description="Helical" evidence="8">
    <location>
        <begin position="23"/>
        <end position="45"/>
    </location>
</feature>
<accession>A0AAW8NEL6</accession>
<dbReference type="InterPro" id="IPR004776">
    <property type="entry name" value="Mem_transp_PIN-like"/>
</dbReference>
<evidence type="ECO:0000256" key="1">
    <source>
        <dbReference type="ARBA" id="ARBA00004651"/>
    </source>
</evidence>
<gene>
    <name evidence="9" type="ORF">J2X12_002650</name>
</gene>
<feature type="transmembrane region" description="Helical" evidence="8">
    <location>
        <begin position="309"/>
        <end position="329"/>
    </location>
</feature>
<dbReference type="Gene3D" id="1.20.1530.20">
    <property type="match status" value="1"/>
</dbReference>
<dbReference type="PANTHER" id="PTHR36838:SF3">
    <property type="entry name" value="TRANSPORTER AUXIN EFFLUX CARRIER EC FAMILY"/>
    <property type="match status" value="1"/>
</dbReference>
<keyword evidence="6 8" id="KW-1133">Transmembrane helix</keyword>
<feature type="transmembrane region" description="Helical" evidence="8">
    <location>
        <begin position="276"/>
        <end position="297"/>
    </location>
</feature>
<evidence type="ECO:0000256" key="6">
    <source>
        <dbReference type="ARBA" id="ARBA00022989"/>
    </source>
</evidence>
<keyword evidence="7 8" id="KW-0472">Membrane</keyword>
<proteinExistence type="inferred from homology"/>
<dbReference type="AlphaFoldDB" id="A0AAW8NEL6"/>
<keyword evidence="3" id="KW-0813">Transport</keyword>
<evidence type="ECO:0000256" key="4">
    <source>
        <dbReference type="ARBA" id="ARBA00022475"/>
    </source>
</evidence>
<feature type="transmembrane region" description="Helical" evidence="8">
    <location>
        <begin position="82"/>
        <end position="105"/>
    </location>
</feature>
<dbReference type="GO" id="GO:0055085">
    <property type="term" value="P:transmembrane transport"/>
    <property type="evidence" value="ECO:0007669"/>
    <property type="project" value="InterPro"/>
</dbReference>
<name>A0AAW8NEL6_PSEOX</name>
<dbReference type="EMBL" id="JAVDWN010000009">
    <property type="protein sequence ID" value="MDR7164612.1"/>
    <property type="molecule type" value="Genomic_DNA"/>
</dbReference>
<keyword evidence="5 8" id="KW-0812">Transmembrane</keyword>
<dbReference type="Pfam" id="PF03547">
    <property type="entry name" value="Mem_trans"/>
    <property type="match status" value="1"/>
</dbReference>
<dbReference type="GO" id="GO:0005886">
    <property type="term" value="C:plasma membrane"/>
    <property type="evidence" value="ECO:0007669"/>
    <property type="project" value="UniProtKB-SubCell"/>
</dbReference>
<dbReference type="PANTHER" id="PTHR36838">
    <property type="entry name" value="AUXIN EFFLUX CARRIER FAMILY PROTEIN"/>
    <property type="match status" value="1"/>
</dbReference>
<evidence type="ECO:0000313" key="9">
    <source>
        <dbReference type="EMBL" id="MDR7164612.1"/>
    </source>
</evidence>
<evidence type="ECO:0000313" key="10">
    <source>
        <dbReference type="Proteomes" id="UP001262032"/>
    </source>
</evidence>
<evidence type="ECO:0000256" key="7">
    <source>
        <dbReference type="ARBA" id="ARBA00023136"/>
    </source>
</evidence>
<comment type="similarity">
    <text evidence="2">Belongs to the auxin efflux carrier (TC 2.A.69) family.</text>
</comment>
<comment type="subcellular location">
    <subcellularLocation>
        <location evidence="1">Cell membrane</location>
        <topology evidence="1">Multi-pass membrane protein</topology>
    </subcellularLocation>
</comment>
<feature type="transmembrane region" description="Helical" evidence="8">
    <location>
        <begin position="187"/>
        <end position="203"/>
    </location>
</feature>
<comment type="caution">
    <text evidence="9">The sequence shown here is derived from an EMBL/GenBank/DDBJ whole genome shotgun (WGS) entry which is preliminary data.</text>
</comment>
<evidence type="ECO:0000256" key="3">
    <source>
        <dbReference type="ARBA" id="ARBA00022448"/>
    </source>
</evidence>
<feature type="transmembrane region" description="Helical" evidence="8">
    <location>
        <begin position="251"/>
        <end position="270"/>
    </location>
</feature>
<keyword evidence="4" id="KW-1003">Cell membrane</keyword>
<sequence length="330" mass="34585">MKPVLLRIPEFLRRRRSWKDVPLVGGVLVGLAVIGAVIAVGYIAARCGLGGEPTVSALTRTAFFITNPVLLFTVVLESDLTVVFSAYVPLAILTASATALLYVLASRLWFRRPLAETAVGAMASSYVNANNIGIPIMLYALGDATPVAPVLLVQLLLLAPVVLTLLDLSAAGRVSPRLLLSQPFRNPMIIASLLGVVLAAFRVELPPPVMAPLSLLGGAAVPVVLLAFGMSLHGTRMLRSGGHTAEILTATALKSAVMPAVAFAVGRFIFNLDQHMLLGVVLMAALPTAQNVFLFAGKYGRGVAVARETVLLSTAAAAPSLILIVWLLAG</sequence>
<feature type="transmembrane region" description="Helical" evidence="8">
    <location>
        <begin position="117"/>
        <end position="141"/>
    </location>
</feature>
<evidence type="ECO:0000256" key="5">
    <source>
        <dbReference type="ARBA" id="ARBA00022692"/>
    </source>
</evidence>
<dbReference type="InterPro" id="IPR038770">
    <property type="entry name" value="Na+/solute_symporter_sf"/>
</dbReference>
<feature type="transmembrane region" description="Helical" evidence="8">
    <location>
        <begin position="209"/>
        <end position="230"/>
    </location>
</feature>
<feature type="transmembrane region" description="Helical" evidence="8">
    <location>
        <begin position="147"/>
        <end position="166"/>
    </location>
</feature>
<evidence type="ECO:0000256" key="2">
    <source>
        <dbReference type="ARBA" id="ARBA00010145"/>
    </source>
</evidence>